<dbReference type="InterPro" id="IPR038122">
    <property type="entry name" value="PFU_sf"/>
</dbReference>
<reference evidence="10 11" key="1">
    <citation type="journal article" date="2011" name="J. Gen. Appl. Microbiol.">
        <title>Draft genome sequencing of the enigmatic basidiomycete Mixia osmundae.</title>
        <authorList>
            <person name="Nishida H."/>
            <person name="Nagatsuka Y."/>
            <person name="Sugiyama J."/>
        </authorList>
    </citation>
    <scope>NUCLEOTIDE SEQUENCE [LARGE SCALE GENOMIC DNA]</scope>
    <source>
        <strain evidence="11">CBS 9802 / IAM 14324 / JCM 22182 / KY 12970</strain>
    </source>
</reference>
<dbReference type="eggNOG" id="KOG0301">
    <property type="taxonomic scope" value="Eukaryota"/>
</dbReference>
<proteinExistence type="predicted"/>
<dbReference type="Gene3D" id="1.25.10.10">
    <property type="entry name" value="Leucine-rich Repeat Variant"/>
    <property type="match status" value="1"/>
</dbReference>
<keyword evidence="11" id="KW-1185">Reference proteome</keyword>
<dbReference type="InterPro" id="IPR013535">
    <property type="entry name" value="PUL_dom"/>
</dbReference>
<dbReference type="InterPro" id="IPR015155">
    <property type="entry name" value="PFU"/>
</dbReference>
<dbReference type="SMART" id="SM00320">
    <property type="entry name" value="WD40"/>
    <property type="match status" value="7"/>
</dbReference>
<dbReference type="InterPro" id="IPR009291">
    <property type="entry name" value="Vps62"/>
</dbReference>
<keyword evidence="2" id="KW-0963">Cytoplasm</keyword>
<dbReference type="GO" id="GO:0005634">
    <property type="term" value="C:nucleus"/>
    <property type="evidence" value="ECO:0007669"/>
    <property type="project" value="TreeGrafter"/>
</dbReference>
<name>G7EAS8_MIXOS</name>
<dbReference type="InParanoid" id="G7EAS8"/>
<dbReference type="PROSITE" id="PS50294">
    <property type="entry name" value="WD_REPEATS_REGION"/>
    <property type="match status" value="2"/>
</dbReference>
<dbReference type="EMBL" id="BABT02000243">
    <property type="protein sequence ID" value="GAA99938.1"/>
    <property type="molecule type" value="Genomic_DNA"/>
</dbReference>
<evidence type="ECO:0008006" key="12">
    <source>
        <dbReference type="Google" id="ProtNLM"/>
    </source>
</evidence>
<dbReference type="Pfam" id="PF00400">
    <property type="entry name" value="WD40"/>
    <property type="match status" value="6"/>
</dbReference>
<dbReference type="HOGENOM" id="CLU_268963_0_0_1"/>
<evidence type="ECO:0000256" key="6">
    <source>
        <dbReference type="SAM" id="MobiDB-lite"/>
    </source>
</evidence>
<evidence type="ECO:0000256" key="5">
    <source>
        <dbReference type="PROSITE-ProRule" id="PRU00221"/>
    </source>
</evidence>
<evidence type="ECO:0000256" key="7">
    <source>
        <dbReference type="SAM" id="SignalP"/>
    </source>
</evidence>
<dbReference type="CDD" id="cd00200">
    <property type="entry name" value="WD40"/>
    <property type="match status" value="1"/>
</dbReference>
<dbReference type="PROSITE" id="PS50082">
    <property type="entry name" value="WD_REPEATS_2"/>
    <property type="match status" value="3"/>
</dbReference>
<comment type="caution">
    <text evidence="10">The sequence shown here is derived from an EMBL/GenBank/DDBJ whole genome shotgun (WGS) entry which is preliminary data.</text>
</comment>
<dbReference type="AlphaFoldDB" id="G7EAS8"/>
<dbReference type="Pfam" id="PF09070">
    <property type="entry name" value="PFU"/>
    <property type="match status" value="1"/>
</dbReference>
<feature type="region of interest" description="Disordered" evidence="6">
    <location>
        <begin position="56"/>
        <end position="77"/>
    </location>
</feature>
<dbReference type="GO" id="GO:0010992">
    <property type="term" value="P:ubiquitin recycling"/>
    <property type="evidence" value="ECO:0007669"/>
    <property type="project" value="TreeGrafter"/>
</dbReference>
<dbReference type="InterPro" id="IPR011989">
    <property type="entry name" value="ARM-like"/>
</dbReference>
<dbReference type="InterPro" id="IPR036322">
    <property type="entry name" value="WD40_repeat_dom_sf"/>
</dbReference>
<feature type="repeat" description="WD" evidence="5">
    <location>
        <begin position="644"/>
        <end position="679"/>
    </location>
</feature>
<feature type="region of interest" description="Disordered" evidence="6">
    <location>
        <begin position="421"/>
        <end position="444"/>
    </location>
</feature>
<feature type="repeat" description="WD" evidence="5">
    <location>
        <begin position="686"/>
        <end position="727"/>
    </location>
</feature>
<dbReference type="InterPro" id="IPR001680">
    <property type="entry name" value="WD40_rpt"/>
</dbReference>
<evidence type="ECO:0000313" key="10">
    <source>
        <dbReference type="EMBL" id="GAA99938.1"/>
    </source>
</evidence>
<comment type="subcellular location">
    <subcellularLocation>
        <location evidence="1">Cytoplasm</location>
    </subcellularLocation>
</comment>
<evidence type="ECO:0000256" key="2">
    <source>
        <dbReference type="ARBA" id="ARBA00022490"/>
    </source>
</evidence>
<evidence type="ECO:0000256" key="3">
    <source>
        <dbReference type="ARBA" id="ARBA00022574"/>
    </source>
</evidence>
<keyword evidence="3 5" id="KW-0853">WD repeat</keyword>
<evidence type="ECO:0000256" key="4">
    <source>
        <dbReference type="ARBA" id="ARBA00022737"/>
    </source>
</evidence>
<dbReference type="STRING" id="764103.G7EAS8"/>
<feature type="chain" id="PRO_5003492655" description="Phospholipase A-2-activating protein" evidence="7">
    <location>
        <begin position="22"/>
        <end position="1207"/>
    </location>
</feature>
<evidence type="ECO:0000259" key="8">
    <source>
        <dbReference type="PROSITE" id="PS51394"/>
    </source>
</evidence>
<dbReference type="GO" id="GO:0043161">
    <property type="term" value="P:proteasome-mediated ubiquitin-dependent protein catabolic process"/>
    <property type="evidence" value="ECO:0007669"/>
    <property type="project" value="TreeGrafter"/>
</dbReference>
<dbReference type="GO" id="GO:0005737">
    <property type="term" value="C:cytoplasm"/>
    <property type="evidence" value="ECO:0007669"/>
    <property type="project" value="UniProtKB-SubCell"/>
</dbReference>
<dbReference type="SUPFAM" id="SSF50978">
    <property type="entry name" value="WD40 repeat-like"/>
    <property type="match status" value="1"/>
</dbReference>
<dbReference type="PANTHER" id="PTHR19849">
    <property type="entry name" value="PHOSPHOLIPASE A-2-ACTIVATING PROTEIN"/>
    <property type="match status" value="1"/>
</dbReference>
<evidence type="ECO:0000259" key="9">
    <source>
        <dbReference type="PROSITE" id="PS51396"/>
    </source>
</evidence>
<dbReference type="PRINTS" id="PR00320">
    <property type="entry name" value="GPROTEINBRPT"/>
</dbReference>
<reference evidence="10 11" key="2">
    <citation type="journal article" date="2012" name="Open Biol.">
        <title>Characteristics of nucleosomes and linker DNA regions on the genome of the basidiomycete Mixia osmundae revealed by mono- and dinucleosome mapping.</title>
        <authorList>
            <person name="Nishida H."/>
            <person name="Kondo S."/>
            <person name="Matsumoto T."/>
            <person name="Suzuki Y."/>
            <person name="Yoshikawa H."/>
            <person name="Taylor T.D."/>
            <person name="Sugiyama J."/>
        </authorList>
    </citation>
    <scope>NUCLEOTIDE SEQUENCE [LARGE SCALE GENOMIC DNA]</scope>
    <source>
        <strain evidence="11">CBS 9802 / IAM 14324 / JCM 22182 / KY 12970</strain>
    </source>
</reference>
<dbReference type="Pfam" id="PF08324">
    <property type="entry name" value="PUL"/>
    <property type="match status" value="1"/>
</dbReference>
<dbReference type="PROSITE" id="PS51396">
    <property type="entry name" value="PUL"/>
    <property type="match status" value="1"/>
</dbReference>
<dbReference type="Gene3D" id="3.10.20.870">
    <property type="entry name" value="PFU (PLAA family ubiquitin binding), C-terminal domain"/>
    <property type="match status" value="1"/>
</dbReference>
<accession>G7EAS8</accession>
<dbReference type="Pfam" id="PF06101">
    <property type="entry name" value="Vps62"/>
    <property type="match status" value="1"/>
</dbReference>
<dbReference type="PANTHER" id="PTHR19849:SF0">
    <property type="entry name" value="PHOSPHOLIPASE A-2-ACTIVATING PROTEIN"/>
    <property type="match status" value="1"/>
</dbReference>
<keyword evidence="4" id="KW-0677">Repeat</keyword>
<sequence>MIDRRRQAALLLCSCATAVLGQSLTTSGPVPTFVTRYAPLMYLASTEEYFPSHLQTHLDNTTPGEWDDSTNSSSAVSGAPSSLTLANLDQSELSTAFVYLNARPSELTVPTSAWLNSTYGKPNSAGMSAAETIIILVDASEEHVAGTIDAYYFYFYSYNLGPYVFGERFGNHVGDWENSMIRFVNGVPQAVFYSAHDDGDAYTFDTVNQSNSRPIGYIAMGSHANYPTPGSHNISQAIGQLLTDYTDSGTLWDVAANYQAFWFSGSNDSPNFTVADGSTFDPGFLYYIGKWGDHALPESNPAQSDLFGYQKWTDGPTGPRDKTLLRQAMCYQNCPTNTVLPTLSSAAVTPVGSSTPTGSSVSQFTFSLMAHRLLTASVRAVQGTVGPTNSSHARVRRFGMADTIQLVLSATAEQASDGAALAGARKKNSSRARRVDQQAMTDSLGASSKAQYKLSATLQGHTADVRSTCAPRSDLIISCSRDSTARTWTRTPGSATAWEPHCLFQGAHEGFVNAVSFVHAKHADGQDVLLTSGQDAIIYGWPIPSSSGSETEAKYALIGHSNNVCCLDVGSDGRIISGSWDSTAKIWINFELHCTLSGHEQAVWAVLAISASENKGTEAVLTASADKMIRLFTGSKPSSASVTFKGHTQPVRALARIPEHPDMFASGSNDGSIRLWNLEGDAIADLGGHDSFVYSLDVLPDSGDLLSGGEDRNVKVWSADDGELLQTITVPAVSVWSVSALPNGDIAAGSSDGILRVFTRDTARLASEEELQNFDASVSSIAINSASVGDVKKQDLPEASEALRAPGRKEGQVIMVKTSSGSVEAHQWRNAAQSWQKVGEVVDAVGSGRKQLYKGEEYDYVFDVDVKEGSPPLKLPFNSTQNPYTVAQKFLTDNELPPDYLDEVVRFIERNSGAVSLGNSAPAANPYNDSASSAPDSEALLPHKTPLTFTSANLAALRTKLIAFNDDLRTASSAYALDDSDLDKLENLTSTLQGTPTVLPANAAASASTIVPKLLQWPVDKRFPAIDLVRITSCHGPAEAWLSRLLENLKIDSSASAKDQETNAMLALRSLANYFATPKGKTIMIKNAVTILNGLYRIGEAQLSRTGYLALATVILNFSVLAVMRDLDKTSGTQLIDLTQKALTRQEGEAVYRGLVALGNVLLSPNVTSSLSSSTLTQARASAQKAASRLPEPRIKAVAAEIAQLTL</sequence>
<dbReference type="Proteomes" id="UP000009131">
    <property type="component" value="Unassembled WGS sequence"/>
</dbReference>
<dbReference type="InterPro" id="IPR020472">
    <property type="entry name" value="WD40_PAC1"/>
</dbReference>
<feature type="signal peptide" evidence="7">
    <location>
        <begin position="1"/>
        <end position="21"/>
    </location>
</feature>
<protein>
    <recommendedName>
        <fullName evidence="12">Phospholipase A-2-activating protein</fullName>
    </recommendedName>
</protein>
<evidence type="ECO:0000256" key="1">
    <source>
        <dbReference type="ARBA" id="ARBA00004496"/>
    </source>
</evidence>
<evidence type="ECO:0000313" key="11">
    <source>
        <dbReference type="Proteomes" id="UP000009131"/>
    </source>
</evidence>
<dbReference type="InterPro" id="IPR015943">
    <property type="entry name" value="WD40/YVTN_repeat-like_dom_sf"/>
</dbReference>
<dbReference type="GO" id="GO:0043130">
    <property type="term" value="F:ubiquitin binding"/>
    <property type="evidence" value="ECO:0007669"/>
    <property type="project" value="TreeGrafter"/>
</dbReference>
<dbReference type="Gene3D" id="2.130.10.10">
    <property type="entry name" value="YVTN repeat-like/Quinoprotein amine dehydrogenase"/>
    <property type="match status" value="1"/>
</dbReference>
<feature type="domain" description="PUL" evidence="9">
    <location>
        <begin position="939"/>
        <end position="1205"/>
    </location>
</feature>
<gene>
    <name evidence="10" type="primary">Mo06641</name>
    <name evidence="10" type="ORF">E5Q_06641</name>
</gene>
<dbReference type="PROSITE" id="PS51394">
    <property type="entry name" value="PFU"/>
    <property type="match status" value="1"/>
</dbReference>
<feature type="domain" description="PFU" evidence="8">
    <location>
        <begin position="827"/>
        <end position="922"/>
    </location>
</feature>
<dbReference type="OrthoDB" id="10265988at2759"/>
<organism evidence="10 11">
    <name type="scientific">Mixia osmundae (strain CBS 9802 / IAM 14324 / JCM 22182 / KY 12970)</name>
    <dbReference type="NCBI Taxonomy" id="764103"/>
    <lineage>
        <taxon>Eukaryota</taxon>
        <taxon>Fungi</taxon>
        <taxon>Dikarya</taxon>
        <taxon>Basidiomycota</taxon>
        <taxon>Pucciniomycotina</taxon>
        <taxon>Mixiomycetes</taxon>
        <taxon>Mixiales</taxon>
        <taxon>Mixiaceae</taxon>
        <taxon>Mixia</taxon>
    </lineage>
</organism>
<feature type="repeat" description="WD" evidence="5">
    <location>
        <begin position="557"/>
        <end position="587"/>
    </location>
</feature>
<keyword evidence="7" id="KW-0732">Signal</keyword>
<dbReference type="FunCoup" id="G7EAS8">
    <property type="interactions" value="951"/>
</dbReference>